<gene>
    <name evidence="7" type="ORF">LWI29_037417</name>
</gene>
<feature type="compositionally biased region" description="Basic and acidic residues" evidence="5">
    <location>
        <begin position="183"/>
        <end position="204"/>
    </location>
</feature>
<evidence type="ECO:0000256" key="5">
    <source>
        <dbReference type="SAM" id="MobiDB-lite"/>
    </source>
</evidence>
<dbReference type="InterPro" id="IPR036093">
    <property type="entry name" value="NAC_dom_sf"/>
</dbReference>
<feature type="compositionally biased region" description="Basic residues" evidence="5">
    <location>
        <begin position="167"/>
        <end position="182"/>
    </location>
</feature>
<evidence type="ECO:0000313" key="7">
    <source>
        <dbReference type="EMBL" id="KAK0572795.1"/>
    </source>
</evidence>
<dbReference type="SUPFAM" id="SSF101941">
    <property type="entry name" value="NAC domain"/>
    <property type="match status" value="1"/>
</dbReference>
<dbReference type="GO" id="GO:0048731">
    <property type="term" value="P:system development"/>
    <property type="evidence" value="ECO:0007669"/>
    <property type="project" value="TreeGrafter"/>
</dbReference>
<keyword evidence="1" id="KW-0805">Transcription regulation</keyword>
<feature type="domain" description="NAC" evidence="6">
    <location>
        <begin position="12"/>
        <end position="166"/>
    </location>
</feature>
<proteinExistence type="predicted"/>
<dbReference type="GO" id="GO:0003677">
    <property type="term" value="F:DNA binding"/>
    <property type="evidence" value="ECO:0007669"/>
    <property type="project" value="UniProtKB-KW"/>
</dbReference>
<dbReference type="GO" id="GO:0006355">
    <property type="term" value="P:regulation of DNA-templated transcription"/>
    <property type="evidence" value="ECO:0007669"/>
    <property type="project" value="InterPro"/>
</dbReference>
<evidence type="ECO:0000256" key="2">
    <source>
        <dbReference type="ARBA" id="ARBA00023125"/>
    </source>
</evidence>
<dbReference type="PROSITE" id="PS51005">
    <property type="entry name" value="NAC"/>
    <property type="match status" value="1"/>
</dbReference>
<dbReference type="Gene3D" id="2.170.150.80">
    <property type="entry name" value="NAC domain"/>
    <property type="match status" value="1"/>
</dbReference>
<evidence type="ECO:0000259" key="6">
    <source>
        <dbReference type="PROSITE" id="PS51005"/>
    </source>
</evidence>
<keyword evidence="8" id="KW-1185">Reference proteome</keyword>
<keyword evidence="2" id="KW-0238">DNA-binding</keyword>
<evidence type="ECO:0000256" key="4">
    <source>
        <dbReference type="ARBA" id="ARBA00023242"/>
    </source>
</evidence>
<dbReference type="InterPro" id="IPR003441">
    <property type="entry name" value="NAC-dom"/>
</dbReference>
<organism evidence="7 8">
    <name type="scientific">Acer saccharum</name>
    <name type="common">Sugar maple</name>
    <dbReference type="NCBI Taxonomy" id="4024"/>
    <lineage>
        <taxon>Eukaryota</taxon>
        <taxon>Viridiplantae</taxon>
        <taxon>Streptophyta</taxon>
        <taxon>Embryophyta</taxon>
        <taxon>Tracheophyta</taxon>
        <taxon>Spermatophyta</taxon>
        <taxon>Magnoliopsida</taxon>
        <taxon>eudicotyledons</taxon>
        <taxon>Gunneridae</taxon>
        <taxon>Pentapetalae</taxon>
        <taxon>rosids</taxon>
        <taxon>malvids</taxon>
        <taxon>Sapindales</taxon>
        <taxon>Sapindaceae</taxon>
        <taxon>Hippocastanoideae</taxon>
        <taxon>Acereae</taxon>
        <taxon>Acer</taxon>
    </lineage>
</organism>
<feature type="compositionally biased region" description="Basic and acidic residues" evidence="5">
    <location>
        <begin position="154"/>
        <end position="166"/>
    </location>
</feature>
<dbReference type="AlphaFoldDB" id="A0AA39RFK1"/>
<feature type="region of interest" description="Disordered" evidence="5">
    <location>
        <begin position="134"/>
        <end position="211"/>
    </location>
</feature>
<sequence length="211" mass="24742">MKNISWFPNAGLPFGYRFTPTGEELILDYLFHKVHGNPLPSATDVIDCDIYGGDIRAWKRLFEESEEEDTLYFFARLKKKKKKTEKRVTSYGAWRSRGNTSIKLIYSKIDFSIDQNPSAAVDIGTIIITTTTTTIHGHHHHHHNKEKKVKKEKKTQDLVRGRDRQRERRRPWRQKEKKTKPVRQKEKEMKSEAKAEGDEDEGHRGGRRRKG</sequence>
<reference evidence="7" key="2">
    <citation type="submission" date="2023-06" db="EMBL/GenBank/DDBJ databases">
        <authorList>
            <person name="Swenson N.G."/>
            <person name="Wegrzyn J.L."/>
            <person name="Mcevoy S.L."/>
        </authorList>
    </citation>
    <scope>NUCLEOTIDE SEQUENCE</scope>
    <source>
        <strain evidence="7">NS2018</strain>
        <tissue evidence="7">Leaf</tissue>
    </source>
</reference>
<evidence type="ECO:0000313" key="8">
    <source>
        <dbReference type="Proteomes" id="UP001168877"/>
    </source>
</evidence>
<dbReference type="Pfam" id="PF02365">
    <property type="entry name" value="NAM"/>
    <property type="match status" value="1"/>
</dbReference>
<name>A0AA39RFK1_ACESA</name>
<dbReference type="PANTHER" id="PTHR31719:SF43">
    <property type="entry name" value="NAC TRANSCRIPTION FACTOR 56"/>
    <property type="match status" value="1"/>
</dbReference>
<comment type="caution">
    <text evidence="7">The sequence shown here is derived from an EMBL/GenBank/DDBJ whole genome shotgun (WGS) entry which is preliminary data.</text>
</comment>
<accession>A0AA39RFK1</accession>
<keyword evidence="4" id="KW-0539">Nucleus</keyword>
<protein>
    <recommendedName>
        <fullName evidence="6">NAC domain-containing protein</fullName>
    </recommendedName>
</protein>
<reference evidence="7" key="1">
    <citation type="journal article" date="2022" name="Plant J.">
        <title>Strategies of tolerance reflected in two North American maple genomes.</title>
        <authorList>
            <person name="McEvoy S.L."/>
            <person name="Sezen U.U."/>
            <person name="Trouern-Trend A."/>
            <person name="McMahon S.M."/>
            <person name="Schaberg P.G."/>
            <person name="Yang J."/>
            <person name="Wegrzyn J.L."/>
            <person name="Swenson N.G."/>
        </authorList>
    </citation>
    <scope>NUCLEOTIDE SEQUENCE</scope>
    <source>
        <strain evidence="7">NS2018</strain>
    </source>
</reference>
<keyword evidence="3" id="KW-0804">Transcription</keyword>
<dbReference type="EMBL" id="JAUESC010000388">
    <property type="protein sequence ID" value="KAK0572795.1"/>
    <property type="molecule type" value="Genomic_DNA"/>
</dbReference>
<feature type="compositionally biased region" description="Basic residues" evidence="5">
    <location>
        <begin position="136"/>
        <end position="153"/>
    </location>
</feature>
<evidence type="ECO:0000256" key="3">
    <source>
        <dbReference type="ARBA" id="ARBA00023163"/>
    </source>
</evidence>
<dbReference type="Proteomes" id="UP001168877">
    <property type="component" value="Unassembled WGS sequence"/>
</dbReference>
<dbReference type="PANTHER" id="PTHR31719">
    <property type="entry name" value="NAC TRANSCRIPTION FACTOR 56"/>
    <property type="match status" value="1"/>
</dbReference>
<evidence type="ECO:0000256" key="1">
    <source>
        <dbReference type="ARBA" id="ARBA00023015"/>
    </source>
</evidence>